<dbReference type="RefSeq" id="WP_344620418.1">
    <property type="nucleotide sequence ID" value="NZ_BAAARV010000132.1"/>
</dbReference>
<sequence>MDVVDAIIADHVRFEHLLRDLRARGTDAAVSALIPHQRDPEPIS</sequence>
<keyword evidence="2" id="KW-1185">Reference proteome</keyword>
<comment type="caution">
    <text evidence="1">The sequence shown here is derived from an EMBL/GenBank/DDBJ whole genome shotgun (WGS) entry which is preliminary data.</text>
</comment>
<proteinExistence type="predicted"/>
<dbReference type="Proteomes" id="UP001501444">
    <property type="component" value="Unassembled WGS sequence"/>
</dbReference>
<evidence type="ECO:0000313" key="2">
    <source>
        <dbReference type="Proteomes" id="UP001501444"/>
    </source>
</evidence>
<protein>
    <submittedName>
        <fullName evidence="1">Uncharacterized protein</fullName>
    </submittedName>
</protein>
<evidence type="ECO:0000313" key="1">
    <source>
        <dbReference type="EMBL" id="GAA2393241.1"/>
    </source>
</evidence>
<accession>A0ABP5V3H2</accession>
<name>A0ABP5V3H2_9ACTN</name>
<dbReference type="EMBL" id="BAAARV010000132">
    <property type="protein sequence ID" value="GAA2393241.1"/>
    <property type="molecule type" value="Genomic_DNA"/>
</dbReference>
<organism evidence="1 2">
    <name type="scientific">Dactylosporangium salmoneum</name>
    <dbReference type="NCBI Taxonomy" id="53361"/>
    <lineage>
        <taxon>Bacteria</taxon>
        <taxon>Bacillati</taxon>
        <taxon>Actinomycetota</taxon>
        <taxon>Actinomycetes</taxon>
        <taxon>Micromonosporales</taxon>
        <taxon>Micromonosporaceae</taxon>
        <taxon>Dactylosporangium</taxon>
    </lineage>
</organism>
<reference evidence="2" key="1">
    <citation type="journal article" date="2019" name="Int. J. Syst. Evol. Microbiol.">
        <title>The Global Catalogue of Microorganisms (GCM) 10K type strain sequencing project: providing services to taxonomists for standard genome sequencing and annotation.</title>
        <authorList>
            <consortium name="The Broad Institute Genomics Platform"/>
            <consortium name="The Broad Institute Genome Sequencing Center for Infectious Disease"/>
            <person name="Wu L."/>
            <person name="Ma J."/>
        </authorList>
    </citation>
    <scope>NUCLEOTIDE SEQUENCE [LARGE SCALE GENOMIC DNA]</scope>
    <source>
        <strain evidence="2">JCM 3272</strain>
    </source>
</reference>
<gene>
    <name evidence="1" type="ORF">GCM10010170_106360</name>
</gene>